<keyword evidence="3 8" id="KW-0238">DNA-binding</keyword>
<dbReference type="Pfam" id="PF00126">
    <property type="entry name" value="HTH_1"/>
    <property type="match status" value="1"/>
</dbReference>
<dbReference type="Gene3D" id="1.10.10.10">
    <property type="entry name" value="Winged helix-like DNA-binding domain superfamily/Winged helix DNA-binding domain"/>
    <property type="match status" value="1"/>
</dbReference>
<evidence type="ECO:0000259" key="7">
    <source>
        <dbReference type="PROSITE" id="PS50931"/>
    </source>
</evidence>
<evidence type="ECO:0000313" key="9">
    <source>
        <dbReference type="Proteomes" id="UP000235598"/>
    </source>
</evidence>
<dbReference type="OrthoDB" id="4800246at2"/>
<dbReference type="GO" id="GO:0032993">
    <property type="term" value="C:protein-DNA complex"/>
    <property type="evidence" value="ECO:0007669"/>
    <property type="project" value="TreeGrafter"/>
</dbReference>
<accession>A0A2N6VQD1</accession>
<reference evidence="8 9" key="1">
    <citation type="submission" date="2017-09" db="EMBL/GenBank/DDBJ databases">
        <title>Bacterial strain isolated from the female urinary microbiota.</title>
        <authorList>
            <person name="Thomas-White K."/>
            <person name="Kumar N."/>
            <person name="Forster S."/>
            <person name="Putonti C."/>
            <person name="Lawley T."/>
            <person name="Wolfe A.J."/>
        </authorList>
    </citation>
    <scope>NUCLEOTIDE SEQUENCE [LARGE SCALE GENOMIC DNA]</scope>
    <source>
        <strain evidence="8 9">UMB1301</strain>
    </source>
</reference>
<dbReference type="AlphaFoldDB" id="A0A2N6VQD1"/>
<dbReference type="InterPro" id="IPR005119">
    <property type="entry name" value="LysR_subst-bd"/>
</dbReference>
<sequence length="302" mass="33079">MNLRDFEYLIALDELRHFGQAAQSCEVSQPTLSTQLKKLEDELGTPLIERSGRNVQLTRVGIEVVARARKVVEQVAEMRSIARHASDPRAGEIRLGCFPTLNPYLLPHAMPALKSALPSLSVLVVEEKTQTLEHLLDAGELDAIIVGTPVVRSGIDVLPLFREDFLLAGPAHDPQMSNDDLLSVNDLEGEELLLLSEGHCLRDQALQVCKTSKASEQVNYRATSLETLRHMVVSGAGCTLMPRLAVTPPVTPNPGLALKEFSDPAPHRDVVLAWRSGSVYREVFPQLAEVVRGSVADFVTVL</sequence>
<evidence type="ECO:0000313" key="8">
    <source>
        <dbReference type="EMBL" id="PMD06340.1"/>
    </source>
</evidence>
<name>A0A2N6VQD1_9MICO</name>
<comment type="similarity">
    <text evidence="1">Belongs to the LysR transcriptional regulatory family.</text>
</comment>
<organism evidence="8 9">
    <name type="scientific">Brevibacterium paucivorans</name>
    <dbReference type="NCBI Taxonomy" id="170994"/>
    <lineage>
        <taxon>Bacteria</taxon>
        <taxon>Bacillati</taxon>
        <taxon>Actinomycetota</taxon>
        <taxon>Actinomycetes</taxon>
        <taxon>Micrococcales</taxon>
        <taxon>Brevibacteriaceae</taxon>
        <taxon>Brevibacterium</taxon>
    </lineage>
</organism>
<dbReference type="EMBL" id="PNHK01000001">
    <property type="protein sequence ID" value="PMD06340.1"/>
    <property type="molecule type" value="Genomic_DNA"/>
</dbReference>
<keyword evidence="5" id="KW-0804">Transcription</keyword>
<keyword evidence="4" id="KW-0010">Activator</keyword>
<dbReference type="SUPFAM" id="SSF46785">
    <property type="entry name" value="Winged helix' DNA-binding domain"/>
    <property type="match status" value="1"/>
</dbReference>
<evidence type="ECO:0000256" key="1">
    <source>
        <dbReference type="ARBA" id="ARBA00009437"/>
    </source>
</evidence>
<evidence type="ECO:0000256" key="6">
    <source>
        <dbReference type="ARBA" id="ARBA00040885"/>
    </source>
</evidence>
<dbReference type="GO" id="GO:0003677">
    <property type="term" value="F:DNA binding"/>
    <property type="evidence" value="ECO:0007669"/>
    <property type="project" value="UniProtKB-KW"/>
</dbReference>
<dbReference type="CDD" id="cd08411">
    <property type="entry name" value="PBP2_OxyR"/>
    <property type="match status" value="1"/>
</dbReference>
<comment type="caution">
    <text evidence="8">The sequence shown here is derived from an EMBL/GenBank/DDBJ whole genome shotgun (WGS) entry which is preliminary data.</text>
</comment>
<dbReference type="GO" id="GO:0003700">
    <property type="term" value="F:DNA-binding transcription factor activity"/>
    <property type="evidence" value="ECO:0007669"/>
    <property type="project" value="InterPro"/>
</dbReference>
<dbReference type="Proteomes" id="UP000235598">
    <property type="component" value="Unassembled WGS sequence"/>
</dbReference>
<dbReference type="InterPro" id="IPR036390">
    <property type="entry name" value="WH_DNA-bd_sf"/>
</dbReference>
<feature type="domain" description="HTH lysR-type" evidence="7">
    <location>
        <begin position="1"/>
        <end position="58"/>
    </location>
</feature>
<dbReference type="InterPro" id="IPR036388">
    <property type="entry name" value="WH-like_DNA-bd_sf"/>
</dbReference>
<evidence type="ECO:0000256" key="3">
    <source>
        <dbReference type="ARBA" id="ARBA00023125"/>
    </source>
</evidence>
<evidence type="ECO:0000256" key="4">
    <source>
        <dbReference type="ARBA" id="ARBA00023159"/>
    </source>
</evidence>
<dbReference type="SUPFAM" id="SSF53850">
    <property type="entry name" value="Periplasmic binding protein-like II"/>
    <property type="match status" value="1"/>
</dbReference>
<evidence type="ECO:0000256" key="2">
    <source>
        <dbReference type="ARBA" id="ARBA00023015"/>
    </source>
</evidence>
<dbReference type="PROSITE" id="PS50931">
    <property type="entry name" value="HTH_LYSR"/>
    <property type="match status" value="1"/>
</dbReference>
<keyword evidence="2" id="KW-0805">Transcription regulation</keyword>
<protein>
    <recommendedName>
        <fullName evidence="6">Probable hydrogen peroxide-inducible genes activator</fullName>
    </recommendedName>
</protein>
<dbReference type="FunFam" id="1.10.10.10:FF:000001">
    <property type="entry name" value="LysR family transcriptional regulator"/>
    <property type="match status" value="1"/>
</dbReference>
<dbReference type="Pfam" id="PF03466">
    <property type="entry name" value="LysR_substrate"/>
    <property type="match status" value="1"/>
</dbReference>
<gene>
    <name evidence="8" type="ORF">CJ199_02940</name>
</gene>
<evidence type="ECO:0000256" key="5">
    <source>
        <dbReference type="ARBA" id="ARBA00023163"/>
    </source>
</evidence>
<dbReference type="RefSeq" id="WP_102237988.1">
    <property type="nucleotide sequence ID" value="NZ_JBDMHW010000002.1"/>
</dbReference>
<dbReference type="PANTHER" id="PTHR30346">
    <property type="entry name" value="TRANSCRIPTIONAL DUAL REGULATOR HCAR-RELATED"/>
    <property type="match status" value="1"/>
</dbReference>
<dbReference type="PANTHER" id="PTHR30346:SF26">
    <property type="entry name" value="HYDROGEN PEROXIDE-INDUCIBLE GENES ACTIVATOR"/>
    <property type="match status" value="1"/>
</dbReference>
<dbReference type="PRINTS" id="PR00039">
    <property type="entry name" value="HTHLYSR"/>
</dbReference>
<proteinExistence type="inferred from homology"/>
<dbReference type="Gene3D" id="3.40.190.10">
    <property type="entry name" value="Periplasmic binding protein-like II"/>
    <property type="match status" value="2"/>
</dbReference>
<dbReference type="InterPro" id="IPR000847">
    <property type="entry name" value="LysR_HTH_N"/>
</dbReference>